<dbReference type="Gene3D" id="3.30.230.70">
    <property type="entry name" value="GHMP Kinase, N-terminal domain"/>
    <property type="match status" value="1"/>
</dbReference>
<dbReference type="EMBL" id="ASHM01014982">
    <property type="protein sequence ID" value="PNX96897.1"/>
    <property type="molecule type" value="Genomic_DNA"/>
</dbReference>
<dbReference type="InterPro" id="IPR015847">
    <property type="entry name" value="ExoRNase_PH_dom2"/>
</dbReference>
<dbReference type="SUPFAM" id="SSF54211">
    <property type="entry name" value="Ribosomal protein S5 domain 2-like"/>
    <property type="match status" value="1"/>
</dbReference>
<reference evidence="11 12" key="2">
    <citation type="journal article" date="2017" name="Front. Plant Sci.">
        <title>Gene Classification and Mining of Molecular Markers Useful in Red Clover (Trifolium pratense) Breeding.</title>
        <authorList>
            <person name="Istvanek J."/>
            <person name="Dluhosova J."/>
            <person name="Dluhos P."/>
            <person name="Patkova L."/>
            <person name="Nedelnik J."/>
            <person name="Repkova J."/>
        </authorList>
    </citation>
    <scope>NUCLEOTIDE SEQUENCE [LARGE SCALE GENOMIC DNA]</scope>
    <source>
        <strain evidence="12">cv. Tatra</strain>
        <tissue evidence="11">Young leaves</tissue>
    </source>
</reference>
<organism evidence="11 12">
    <name type="scientific">Trifolium pratense</name>
    <name type="common">Red clover</name>
    <dbReference type="NCBI Taxonomy" id="57577"/>
    <lineage>
        <taxon>Eukaryota</taxon>
        <taxon>Viridiplantae</taxon>
        <taxon>Streptophyta</taxon>
        <taxon>Embryophyta</taxon>
        <taxon>Tracheophyta</taxon>
        <taxon>Spermatophyta</taxon>
        <taxon>Magnoliopsida</taxon>
        <taxon>eudicotyledons</taxon>
        <taxon>Gunneridae</taxon>
        <taxon>Pentapetalae</taxon>
        <taxon>rosids</taxon>
        <taxon>fabids</taxon>
        <taxon>Fabales</taxon>
        <taxon>Fabaceae</taxon>
        <taxon>Papilionoideae</taxon>
        <taxon>50 kb inversion clade</taxon>
        <taxon>NPAAA clade</taxon>
        <taxon>Hologalegina</taxon>
        <taxon>IRL clade</taxon>
        <taxon>Trifolieae</taxon>
        <taxon>Trifolium</taxon>
    </lineage>
</organism>
<keyword evidence="4" id="KW-0963">Cytoplasm</keyword>
<evidence type="ECO:0000256" key="5">
    <source>
        <dbReference type="ARBA" id="ARBA00022552"/>
    </source>
</evidence>
<evidence type="ECO:0000256" key="7">
    <source>
        <dbReference type="ARBA" id="ARBA00022884"/>
    </source>
</evidence>
<keyword evidence="7" id="KW-0694">RNA-binding</keyword>
<sequence>MLYSDTGRLNCNVSYTTFSTPVRGQGSDHKEYSSMLQKALEGAIILESFPKTTVDVFALVLESSGSDLPVVISVASLALADAGILMYDLVTSVSVSCLGKNLIIDPISEEENCQDGSLMITCMPSRYEVTQLTVTGEWSAPKISEGMQLCLDACKKLAKIMRSCLKESASDAQGLENESS</sequence>
<evidence type="ECO:0000256" key="8">
    <source>
        <dbReference type="ARBA" id="ARBA00023242"/>
    </source>
</evidence>
<dbReference type="GO" id="GO:0034475">
    <property type="term" value="P:U4 snRNA 3'-end processing"/>
    <property type="evidence" value="ECO:0007669"/>
    <property type="project" value="TreeGrafter"/>
</dbReference>
<dbReference type="InterPro" id="IPR050080">
    <property type="entry name" value="RNase_PH"/>
</dbReference>
<gene>
    <name evidence="11" type="ORF">L195_g020114</name>
</gene>
<dbReference type="GO" id="GO:0000177">
    <property type="term" value="C:cytoplasmic exosome (RNase complex)"/>
    <property type="evidence" value="ECO:0007669"/>
    <property type="project" value="TreeGrafter"/>
</dbReference>
<comment type="similarity">
    <text evidence="3">Belongs to the RNase PH family.</text>
</comment>
<evidence type="ECO:0000259" key="10">
    <source>
        <dbReference type="Pfam" id="PF03725"/>
    </source>
</evidence>
<accession>A0A2K3N1I9</accession>
<dbReference type="CDD" id="cd11371">
    <property type="entry name" value="RNase_PH_MTR3"/>
    <property type="match status" value="1"/>
</dbReference>
<evidence type="ECO:0000313" key="11">
    <source>
        <dbReference type="EMBL" id="PNX96897.1"/>
    </source>
</evidence>
<dbReference type="Pfam" id="PF01138">
    <property type="entry name" value="RNase_PH"/>
    <property type="match status" value="1"/>
</dbReference>
<dbReference type="STRING" id="57577.A0A2K3N1I9"/>
<evidence type="ECO:0000256" key="1">
    <source>
        <dbReference type="ARBA" id="ARBA00004123"/>
    </source>
</evidence>
<evidence type="ECO:0000259" key="9">
    <source>
        <dbReference type="Pfam" id="PF01138"/>
    </source>
</evidence>
<keyword evidence="6" id="KW-0271">Exosome</keyword>
<comment type="caution">
    <text evidence="11">The sequence shown here is derived from an EMBL/GenBank/DDBJ whole genome shotgun (WGS) entry which is preliminary data.</text>
</comment>
<dbReference type="Proteomes" id="UP000236291">
    <property type="component" value="Unassembled WGS sequence"/>
</dbReference>
<dbReference type="InterPro" id="IPR001247">
    <property type="entry name" value="ExoRNase_PH_dom1"/>
</dbReference>
<name>A0A2K3N1I9_TRIPR</name>
<evidence type="ECO:0000256" key="6">
    <source>
        <dbReference type="ARBA" id="ARBA00022835"/>
    </source>
</evidence>
<dbReference type="InterPro" id="IPR036345">
    <property type="entry name" value="ExoRNase_PH_dom2_sf"/>
</dbReference>
<proteinExistence type="inferred from homology"/>
<dbReference type="GO" id="GO:0005730">
    <property type="term" value="C:nucleolus"/>
    <property type="evidence" value="ECO:0007669"/>
    <property type="project" value="TreeGrafter"/>
</dbReference>
<dbReference type="GO" id="GO:0016075">
    <property type="term" value="P:rRNA catabolic process"/>
    <property type="evidence" value="ECO:0007669"/>
    <property type="project" value="TreeGrafter"/>
</dbReference>
<keyword evidence="5" id="KW-0698">rRNA processing</keyword>
<evidence type="ECO:0000256" key="2">
    <source>
        <dbReference type="ARBA" id="ARBA00004496"/>
    </source>
</evidence>
<dbReference type="GO" id="GO:0003723">
    <property type="term" value="F:RNA binding"/>
    <property type="evidence" value="ECO:0007669"/>
    <property type="project" value="UniProtKB-KW"/>
</dbReference>
<protein>
    <submittedName>
        <fullName evidence="11">Exosome complex component mtr3-like protein</fullName>
    </submittedName>
</protein>
<dbReference type="GO" id="GO:0071051">
    <property type="term" value="P:poly(A)-dependent snoRNA 3'-end processing"/>
    <property type="evidence" value="ECO:0007669"/>
    <property type="project" value="TreeGrafter"/>
</dbReference>
<dbReference type="PANTHER" id="PTHR11953">
    <property type="entry name" value="EXOSOME COMPLEX COMPONENT"/>
    <property type="match status" value="1"/>
</dbReference>
<reference evidence="11 12" key="1">
    <citation type="journal article" date="2014" name="Am. J. Bot.">
        <title>Genome assembly and annotation for red clover (Trifolium pratense; Fabaceae).</title>
        <authorList>
            <person name="Istvanek J."/>
            <person name="Jaros M."/>
            <person name="Krenek A."/>
            <person name="Repkova J."/>
        </authorList>
    </citation>
    <scope>NUCLEOTIDE SEQUENCE [LARGE SCALE GENOMIC DNA]</scope>
    <source>
        <strain evidence="12">cv. Tatra</strain>
        <tissue evidence="11">Young leaves</tissue>
    </source>
</reference>
<dbReference type="GO" id="GO:0071028">
    <property type="term" value="P:nuclear mRNA surveillance"/>
    <property type="evidence" value="ECO:0007669"/>
    <property type="project" value="TreeGrafter"/>
</dbReference>
<evidence type="ECO:0000256" key="4">
    <source>
        <dbReference type="ARBA" id="ARBA00022490"/>
    </source>
</evidence>
<dbReference type="InterPro" id="IPR027408">
    <property type="entry name" value="PNPase/RNase_PH_dom_sf"/>
</dbReference>
<comment type="subcellular location">
    <subcellularLocation>
        <location evidence="2">Cytoplasm</location>
    </subcellularLocation>
    <subcellularLocation>
        <location evidence="1">Nucleus</location>
    </subcellularLocation>
</comment>
<dbReference type="GO" id="GO:0006364">
    <property type="term" value="P:rRNA processing"/>
    <property type="evidence" value="ECO:0007669"/>
    <property type="project" value="UniProtKB-KW"/>
</dbReference>
<evidence type="ECO:0000313" key="12">
    <source>
        <dbReference type="Proteomes" id="UP000236291"/>
    </source>
</evidence>
<dbReference type="GO" id="GO:0000176">
    <property type="term" value="C:nuclear exosome (RNase complex)"/>
    <property type="evidence" value="ECO:0007669"/>
    <property type="project" value="TreeGrafter"/>
</dbReference>
<dbReference type="PANTHER" id="PTHR11953:SF2">
    <property type="entry name" value="EXOSOME COMPLEX COMPONENT MTR3"/>
    <property type="match status" value="1"/>
</dbReference>
<dbReference type="InterPro" id="IPR020568">
    <property type="entry name" value="Ribosomal_Su5_D2-typ_SF"/>
</dbReference>
<feature type="domain" description="Exoribonuclease phosphorolytic" evidence="10">
    <location>
        <begin position="88"/>
        <end position="147"/>
    </location>
</feature>
<dbReference type="AlphaFoldDB" id="A0A2K3N1I9"/>
<feature type="domain" description="Exoribonuclease phosphorolytic" evidence="9">
    <location>
        <begin position="6"/>
        <end position="84"/>
    </location>
</feature>
<dbReference type="Pfam" id="PF03725">
    <property type="entry name" value="RNase_PH_C"/>
    <property type="match status" value="1"/>
</dbReference>
<keyword evidence="8" id="KW-0539">Nucleus</keyword>
<dbReference type="SUPFAM" id="SSF55666">
    <property type="entry name" value="Ribonuclease PH domain 2-like"/>
    <property type="match status" value="1"/>
</dbReference>
<evidence type="ECO:0000256" key="3">
    <source>
        <dbReference type="ARBA" id="ARBA00006678"/>
    </source>
</evidence>
<dbReference type="FunFam" id="3.30.230.70:FF:000015">
    <property type="entry name" value="Exosome complex component RRP41-like"/>
    <property type="match status" value="1"/>
</dbReference>